<dbReference type="InterPro" id="IPR036918">
    <property type="entry name" value="Pyrv_Knase_C_sf"/>
</dbReference>
<protein>
    <recommendedName>
        <fullName evidence="7 19">Pyruvate kinase</fullName>
        <ecNumber evidence="7 19">2.7.1.40</ecNumber>
    </recommendedName>
</protein>
<dbReference type="GO" id="GO:0005524">
    <property type="term" value="F:ATP binding"/>
    <property type="evidence" value="ECO:0007669"/>
    <property type="project" value="UniProtKB-KW"/>
</dbReference>
<dbReference type="EnsemblPlants" id="OB11G12410.1">
    <property type="protein sequence ID" value="OB11G12410.1"/>
    <property type="gene ID" value="OB11G12410"/>
</dbReference>
<keyword evidence="10" id="KW-0479">Metal-binding</keyword>
<dbReference type="GO" id="GO:0000287">
    <property type="term" value="F:magnesium ion binding"/>
    <property type="evidence" value="ECO:0007669"/>
    <property type="project" value="InterPro"/>
</dbReference>
<dbReference type="AlphaFoldDB" id="J3N605"/>
<dbReference type="InterPro" id="IPR040442">
    <property type="entry name" value="Pyrv_kinase-like_dom_sf"/>
</dbReference>
<dbReference type="InterPro" id="IPR015795">
    <property type="entry name" value="Pyrv_Knase_C"/>
</dbReference>
<keyword evidence="13" id="KW-0067">ATP-binding</keyword>
<dbReference type="Gramene" id="OB11G12410.1">
    <property type="protein sequence ID" value="OB11G12410.1"/>
    <property type="gene ID" value="OB11G12410"/>
</dbReference>
<evidence type="ECO:0000256" key="6">
    <source>
        <dbReference type="ARBA" id="ARBA00011881"/>
    </source>
</evidence>
<reference evidence="23" key="2">
    <citation type="submission" date="2013-04" db="UniProtKB">
        <authorList>
            <consortium name="EnsemblPlants"/>
        </authorList>
    </citation>
    <scope>IDENTIFICATION</scope>
</reference>
<evidence type="ECO:0000256" key="12">
    <source>
        <dbReference type="ARBA" id="ARBA00022777"/>
    </source>
</evidence>
<dbReference type="GO" id="GO:0005829">
    <property type="term" value="C:cytosol"/>
    <property type="evidence" value="ECO:0007669"/>
    <property type="project" value="UniProtKB-SubCell"/>
</dbReference>
<keyword evidence="11" id="KW-0547">Nucleotide-binding</keyword>
<evidence type="ECO:0000256" key="3">
    <source>
        <dbReference type="ARBA" id="ARBA00004514"/>
    </source>
</evidence>
<keyword evidence="16 19" id="KW-0324">Glycolysis</keyword>
<dbReference type="Gene3D" id="3.40.1380.20">
    <property type="entry name" value="Pyruvate kinase, C-terminal domain"/>
    <property type="match status" value="1"/>
</dbReference>
<keyword evidence="17" id="KW-0670">Pyruvate</keyword>
<comment type="pathway">
    <text evidence="4 19">Carbohydrate degradation; glycolysis; pyruvate from D-glyceraldehyde 3-phosphate: step 5/5.</text>
</comment>
<evidence type="ECO:0000256" key="14">
    <source>
        <dbReference type="ARBA" id="ARBA00022842"/>
    </source>
</evidence>
<keyword evidence="12 19" id="KW-0418">Kinase</keyword>
<dbReference type="InterPro" id="IPR011037">
    <property type="entry name" value="Pyrv_Knase-like_insert_dom_sf"/>
</dbReference>
<reference evidence="23" key="1">
    <citation type="journal article" date="2013" name="Nat. Commun.">
        <title>Whole-genome sequencing of Oryza brachyantha reveals mechanisms underlying Oryza genome evolution.</title>
        <authorList>
            <person name="Chen J."/>
            <person name="Huang Q."/>
            <person name="Gao D."/>
            <person name="Wang J."/>
            <person name="Lang Y."/>
            <person name="Liu T."/>
            <person name="Li B."/>
            <person name="Bai Z."/>
            <person name="Luis Goicoechea J."/>
            <person name="Liang C."/>
            <person name="Chen C."/>
            <person name="Zhang W."/>
            <person name="Sun S."/>
            <person name="Liao Y."/>
            <person name="Zhang X."/>
            <person name="Yang L."/>
            <person name="Song C."/>
            <person name="Wang M."/>
            <person name="Shi J."/>
            <person name="Liu G."/>
            <person name="Liu J."/>
            <person name="Zhou H."/>
            <person name="Zhou W."/>
            <person name="Yu Q."/>
            <person name="An N."/>
            <person name="Chen Y."/>
            <person name="Cai Q."/>
            <person name="Wang B."/>
            <person name="Liu B."/>
            <person name="Min J."/>
            <person name="Huang Y."/>
            <person name="Wu H."/>
            <person name="Li Z."/>
            <person name="Zhang Y."/>
            <person name="Yin Y."/>
            <person name="Song W."/>
            <person name="Jiang J."/>
            <person name="Jackson S.A."/>
            <person name="Wing R.A."/>
            <person name="Wang J."/>
            <person name="Chen M."/>
        </authorList>
    </citation>
    <scope>NUCLEOTIDE SEQUENCE [LARGE SCALE GENOMIC DNA]</scope>
    <source>
        <strain evidence="23">cv. IRGC 101232</strain>
    </source>
</reference>
<evidence type="ECO:0000259" key="22">
    <source>
        <dbReference type="Pfam" id="PF02887"/>
    </source>
</evidence>
<dbReference type="InterPro" id="IPR001697">
    <property type="entry name" value="Pyr_Knase"/>
</dbReference>
<keyword evidence="9 19" id="KW-0808">Transferase</keyword>
<feature type="compositionally biased region" description="Basic and acidic residues" evidence="20">
    <location>
        <begin position="104"/>
        <end position="113"/>
    </location>
</feature>
<dbReference type="Pfam" id="PF02887">
    <property type="entry name" value="PK_C"/>
    <property type="match status" value="1"/>
</dbReference>
<evidence type="ECO:0000256" key="13">
    <source>
        <dbReference type="ARBA" id="ARBA00022840"/>
    </source>
</evidence>
<dbReference type="EC" id="2.7.1.40" evidence="7 19"/>
<evidence type="ECO:0000256" key="18">
    <source>
        <dbReference type="ARBA" id="ARBA00048152"/>
    </source>
</evidence>
<dbReference type="InterPro" id="IPR015813">
    <property type="entry name" value="Pyrv/PenolPyrv_kinase-like_dom"/>
</dbReference>
<dbReference type="InterPro" id="IPR015806">
    <property type="entry name" value="Pyrv_Knase_insert_dom_sf"/>
</dbReference>
<organism evidence="23">
    <name type="scientific">Oryza brachyantha</name>
    <name type="common">malo sina</name>
    <dbReference type="NCBI Taxonomy" id="4533"/>
    <lineage>
        <taxon>Eukaryota</taxon>
        <taxon>Viridiplantae</taxon>
        <taxon>Streptophyta</taxon>
        <taxon>Embryophyta</taxon>
        <taxon>Tracheophyta</taxon>
        <taxon>Spermatophyta</taxon>
        <taxon>Magnoliopsida</taxon>
        <taxon>Liliopsida</taxon>
        <taxon>Poales</taxon>
        <taxon>Poaceae</taxon>
        <taxon>BOP clade</taxon>
        <taxon>Oryzoideae</taxon>
        <taxon>Oryzeae</taxon>
        <taxon>Oryzinae</taxon>
        <taxon>Oryza</taxon>
    </lineage>
</organism>
<comment type="cofactor">
    <cofactor evidence="1">
        <name>Mg(2+)</name>
        <dbReference type="ChEBI" id="CHEBI:18420"/>
    </cofactor>
</comment>
<dbReference type="SUPFAM" id="SSF52935">
    <property type="entry name" value="PK C-terminal domain-like"/>
    <property type="match status" value="1"/>
</dbReference>
<dbReference type="OMA" id="VRGLYPM"/>
<evidence type="ECO:0000256" key="20">
    <source>
        <dbReference type="SAM" id="MobiDB-lite"/>
    </source>
</evidence>
<evidence type="ECO:0000259" key="21">
    <source>
        <dbReference type="Pfam" id="PF00224"/>
    </source>
</evidence>
<evidence type="ECO:0000256" key="15">
    <source>
        <dbReference type="ARBA" id="ARBA00022958"/>
    </source>
</evidence>
<dbReference type="eggNOG" id="KOG2323">
    <property type="taxonomic scope" value="Eukaryota"/>
</dbReference>
<feature type="region of interest" description="Disordered" evidence="20">
    <location>
        <begin position="76"/>
        <end position="120"/>
    </location>
</feature>
<dbReference type="FunFam" id="3.40.1380.20:FF:000006">
    <property type="entry name" value="Pyruvate kinase"/>
    <property type="match status" value="1"/>
</dbReference>
<dbReference type="STRING" id="4533.J3N605"/>
<dbReference type="Pfam" id="PF00224">
    <property type="entry name" value="PK"/>
    <property type="match status" value="1"/>
</dbReference>
<keyword evidence="24" id="KW-1185">Reference proteome</keyword>
<name>J3N605_ORYBR</name>
<dbReference type="Proteomes" id="UP000006038">
    <property type="component" value="Chromosome 11"/>
</dbReference>
<comment type="similarity">
    <text evidence="5 19">Belongs to the pyruvate kinase family.</text>
</comment>
<comment type="subunit">
    <text evidence="6">Homotetramer.</text>
</comment>
<accession>J3N605</accession>
<dbReference type="GO" id="GO:0016301">
    <property type="term" value="F:kinase activity"/>
    <property type="evidence" value="ECO:0007669"/>
    <property type="project" value="UniProtKB-KW"/>
</dbReference>
<evidence type="ECO:0000256" key="2">
    <source>
        <dbReference type="ARBA" id="ARBA00001958"/>
    </source>
</evidence>
<dbReference type="InterPro" id="IPR015793">
    <property type="entry name" value="Pyrv_Knase_brl"/>
</dbReference>
<feature type="domain" description="Pyruvate kinase C-terminal" evidence="22">
    <location>
        <begin position="510"/>
        <end position="630"/>
    </location>
</feature>
<dbReference type="Gene3D" id="2.40.33.10">
    <property type="entry name" value="PK beta-barrel domain-like"/>
    <property type="match status" value="1"/>
</dbReference>
<dbReference type="UniPathway" id="UPA00109">
    <property type="reaction ID" value="UER00188"/>
</dbReference>
<dbReference type="GO" id="GO:0004743">
    <property type="term" value="F:pyruvate kinase activity"/>
    <property type="evidence" value="ECO:0007669"/>
    <property type="project" value="UniProtKB-EC"/>
</dbReference>
<keyword evidence="14 19" id="KW-0460">Magnesium</keyword>
<keyword evidence="15" id="KW-0630">Potassium</keyword>
<comment type="catalytic activity">
    <reaction evidence="18 19">
        <text>pyruvate + ATP = phosphoenolpyruvate + ADP + H(+)</text>
        <dbReference type="Rhea" id="RHEA:18157"/>
        <dbReference type="ChEBI" id="CHEBI:15361"/>
        <dbReference type="ChEBI" id="CHEBI:15378"/>
        <dbReference type="ChEBI" id="CHEBI:30616"/>
        <dbReference type="ChEBI" id="CHEBI:58702"/>
        <dbReference type="ChEBI" id="CHEBI:456216"/>
        <dbReference type="EC" id="2.7.1.40"/>
    </reaction>
</comment>
<evidence type="ECO:0000256" key="7">
    <source>
        <dbReference type="ARBA" id="ARBA00012142"/>
    </source>
</evidence>
<sequence length="642" mass="69953">MTRGILSDKKTGELFFAQTPQSSVVRPKPAVAEEAVVQTRACHHPPFRITSASSRWLDAIAYALPDFLFQIKGDSISTPQTEKKPNKFLEEEEEGGDPPPPSRSDPRSEERKGGKMHSTNLLLEEPIRMASILEPSKASFFPAMTKIVGTLGPKSRAANPISACLKAGMSVARFDFSWGDAEYHQETLENLKLAIKSTKKLCAVMLDTVGPELQVVNKSEASISLEENGTVVLTPDQGQEASSNVLPINFSGLSKAVKPGATIFVGQYLFTGSETTSVWLEVSEVKGDDVVCVIKNSATLAGSLFTLHCSQIHIDLPTLSDEDKEVIKKWGAPNKIDFLSLSYTRHAEDVRQAREFLSKLGDLSQTQIFAKIENVEGLNHFDEILQEADGIILSRGNLGIDLPPEKVFLFQKSALHKCNMAGKPAVVTRVVDSMTDNLRPTRAEATDVANAVLDGSDAILLGAETLRGLYPVETISIVGKICAEAEKVFNQDLYFKRTVKYVGEPMTHLESIASSAVRAAIKVKASVIICFTSSGRAARLIAKYRPTMPVLSVVIPRLKTNQLRWSFTGAFEARQSLIVRGLFPMLADPRHPAESTSATNESVLKVALDHGKASGVIKSHDRVVVCQKVGDSSVVKIIELDD</sequence>
<evidence type="ECO:0000256" key="9">
    <source>
        <dbReference type="ARBA" id="ARBA00022679"/>
    </source>
</evidence>
<evidence type="ECO:0000256" key="19">
    <source>
        <dbReference type="RuleBase" id="RU000504"/>
    </source>
</evidence>
<evidence type="ECO:0000313" key="23">
    <source>
        <dbReference type="EnsemblPlants" id="OB11G12410.1"/>
    </source>
</evidence>
<dbReference type="PRINTS" id="PR01050">
    <property type="entry name" value="PYRUVTKNASE"/>
</dbReference>
<dbReference type="SUPFAM" id="SSF51621">
    <property type="entry name" value="Phosphoenolpyruvate/pyruvate domain"/>
    <property type="match status" value="1"/>
</dbReference>
<evidence type="ECO:0000313" key="24">
    <source>
        <dbReference type="Proteomes" id="UP000006038"/>
    </source>
</evidence>
<dbReference type="Gene3D" id="3.20.20.60">
    <property type="entry name" value="Phosphoenolpyruvate-binding domains"/>
    <property type="match status" value="1"/>
</dbReference>
<evidence type="ECO:0000256" key="10">
    <source>
        <dbReference type="ARBA" id="ARBA00022723"/>
    </source>
</evidence>
<comment type="subcellular location">
    <subcellularLocation>
        <location evidence="3">Cytoplasm</location>
        <location evidence="3">Cytosol</location>
    </subcellularLocation>
</comment>
<evidence type="ECO:0000256" key="5">
    <source>
        <dbReference type="ARBA" id="ARBA00008663"/>
    </source>
</evidence>
<proteinExistence type="inferred from homology"/>
<keyword evidence="8" id="KW-0963">Cytoplasm</keyword>
<evidence type="ECO:0000256" key="17">
    <source>
        <dbReference type="ARBA" id="ARBA00023317"/>
    </source>
</evidence>
<dbReference type="GO" id="GO:0030955">
    <property type="term" value="F:potassium ion binding"/>
    <property type="evidence" value="ECO:0007669"/>
    <property type="project" value="InterPro"/>
</dbReference>
<evidence type="ECO:0000256" key="11">
    <source>
        <dbReference type="ARBA" id="ARBA00022741"/>
    </source>
</evidence>
<feature type="domain" description="Pyruvate kinase barrel" evidence="21">
    <location>
        <begin position="145"/>
        <end position="475"/>
    </location>
</feature>
<evidence type="ECO:0000256" key="16">
    <source>
        <dbReference type="ARBA" id="ARBA00023152"/>
    </source>
</evidence>
<dbReference type="PANTHER" id="PTHR11817">
    <property type="entry name" value="PYRUVATE KINASE"/>
    <property type="match status" value="1"/>
</dbReference>
<evidence type="ECO:0000256" key="8">
    <source>
        <dbReference type="ARBA" id="ARBA00022490"/>
    </source>
</evidence>
<dbReference type="NCBIfam" id="TIGR01064">
    <property type="entry name" value="pyruv_kin"/>
    <property type="match status" value="1"/>
</dbReference>
<comment type="cofactor">
    <cofactor evidence="2">
        <name>K(+)</name>
        <dbReference type="ChEBI" id="CHEBI:29103"/>
    </cofactor>
</comment>
<dbReference type="HOGENOM" id="CLU_015439_9_1_1"/>
<dbReference type="SUPFAM" id="SSF50800">
    <property type="entry name" value="PK beta-barrel domain-like"/>
    <property type="match status" value="1"/>
</dbReference>
<evidence type="ECO:0000256" key="4">
    <source>
        <dbReference type="ARBA" id="ARBA00004997"/>
    </source>
</evidence>
<dbReference type="FunFam" id="2.40.33.10:FF:000004">
    <property type="entry name" value="Pyruvate kinase"/>
    <property type="match status" value="1"/>
</dbReference>
<evidence type="ECO:0000256" key="1">
    <source>
        <dbReference type="ARBA" id="ARBA00001946"/>
    </source>
</evidence>